<comment type="caution">
    <text evidence="1">The sequence shown here is derived from an EMBL/GenBank/DDBJ whole genome shotgun (WGS) entry which is preliminary data.</text>
</comment>
<sequence>MAVQSGLHAIGTEKLWTSWKADKADSSTNTRPLGLVLGPTASEVLTVVNSGLDISVSTVTFRLQSKLRVVGFAVTSGQFNTLALRRDVASL</sequence>
<dbReference type="Proteomes" id="UP000299102">
    <property type="component" value="Unassembled WGS sequence"/>
</dbReference>
<accession>A0A4C1VWK6</accession>
<reference evidence="1 2" key="1">
    <citation type="journal article" date="2019" name="Commun. Biol.">
        <title>The bagworm genome reveals a unique fibroin gene that provides high tensile strength.</title>
        <authorList>
            <person name="Kono N."/>
            <person name="Nakamura H."/>
            <person name="Ohtoshi R."/>
            <person name="Tomita M."/>
            <person name="Numata K."/>
            <person name="Arakawa K."/>
        </authorList>
    </citation>
    <scope>NUCLEOTIDE SEQUENCE [LARGE SCALE GENOMIC DNA]</scope>
</reference>
<proteinExistence type="predicted"/>
<keyword evidence="2" id="KW-1185">Reference proteome</keyword>
<gene>
    <name evidence="1" type="ORF">EVAR_32202_1</name>
</gene>
<evidence type="ECO:0000313" key="1">
    <source>
        <dbReference type="EMBL" id="GBP43636.1"/>
    </source>
</evidence>
<dbReference type="EMBL" id="BGZK01000439">
    <property type="protein sequence ID" value="GBP43636.1"/>
    <property type="molecule type" value="Genomic_DNA"/>
</dbReference>
<evidence type="ECO:0000313" key="2">
    <source>
        <dbReference type="Proteomes" id="UP000299102"/>
    </source>
</evidence>
<organism evidence="1 2">
    <name type="scientific">Eumeta variegata</name>
    <name type="common">Bagworm moth</name>
    <name type="synonym">Eumeta japonica</name>
    <dbReference type="NCBI Taxonomy" id="151549"/>
    <lineage>
        <taxon>Eukaryota</taxon>
        <taxon>Metazoa</taxon>
        <taxon>Ecdysozoa</taxon>
        <taxon>Arthropoda</taxon>
        <taxon>Hexapoda</taxon>
        <taxon>Insecta</taxon>
        <taxon>Pterygota</taxon>
        <taxon>Neoptera</taxon>
        <taxon>Endopterygota</taxon>
        <taxon>Lepidoptera</taxon>
        <taxon>Glossata</taxon>
        <taxon>Ditrysia</taxon>
        <taxon>Tineoidea</taxon>
        <taxon>Psychidae</taxon>
        <taxon>Oiketicinae</taxon>
        <taxon>Eumeta</taxon>
    </lineage>
</organism>
<protein>
    <submittedName>
        <fullName evidence="1">Uncharacterized protein</fullName>
    </submittedName>
</protein>
<name>A0A4C1VWK6_EUMVA</name>
<dbReference type="AlphaFoldDB" id="A0A4C1VWK6"/>